<organism evidence="3 4">
    <name type="scientific">Sinomonas atrocyanea</name>
    <dbReference type="NCBI Taxonomy" id="37927"/>
    <lineage>
        <taxon>Bacteria</taxon>
        <taxon>Bacillati</taxon>
        <taxon>Actinomycetota</taxon>
        <taxon>Actinomycetes</taxon>
        <taxon>Micrococcales</taxon>
        <taxon>Micrococcaceae</taxon>
        <taxon>Sinomonas</taxon>
    </lineage>
</organism>
<protein>
    <submittedName>
        <fullName evidence="3">Uncharacterized protein</fullName>
    </submittedName>
</protein>
<sequence>MNGDRPEQGDPSPEPPPPPSGEEPKPARGGFLPLSLGLGLLYLYVVGLSMLPAIGPRGPYGAPLGLAITFWGLFAGYLALAVALAIWRKTSLTGAGMLIAFGIWLLLGGELCVGVLVQMRQA</sequence>
<evidence type="ECO:0000313" key="4">
    <source>
        <dbReference type="Proteomes" id="UP000070134"/>
    </source>
</evidence>
<feature type="transmembrane region" description="Helical" evidence="2">
    <location>
        <begin position="31"/>
        <end position="54"/>
    </location>
</feature>
<feature type="transmembrane region" description="Helical" evidence="2">
    <location>
        <begin position="93"/>
        <end position="117"/>
    </location>
</feature>
<evidence type="ECO:0000313" key="3">
    <source>
        <dbReference type="EMBL" id="AMM34128.1"/>
    </source>
</evidence>
<feature type="transmembrane region" description="Helical" evidence="2">
    <location>
        <begin position="66"/>
        <end position="87"/>
    </location>
</feature>
<evidence type="ECO:0000256" key="1">
    <source>
        <dbReference type="SAM" id="MobiDB-lite"/>
    </source>
</evidence>
<dbReference type="EMBL" id="CP014518">
    <property type="protein sequence ID" value="AMM34128.1"/>
    <property type="molecule type" value="Genomic_DNA"/>
</dbReference>
<dbReference type="AlphaFoldDB" id="A0A127A3S6"/>
<dbReference type="Proteomes" id="UP000070134">
    <property type="component" value="Chromosome"/>
</dbReference>
<keyword evidence="4" id="KW-1185">Reference proteome</keyword>
<keyword evidence="2" id="KW-0812">Transmembrane</keyword>
<keyword evidence="2" id="KW-0472">Membrane</keyword>
<name>A0A127A3S6_9MICC</name>
<dbReference type="RefSeq" id="WP_066500450.1">
    <property type="nucleotide sequence ID" value="NZ_BJMO01000038.1"/>
</dbReference>
<dbReference type="STRING" id="37927.SA2016_3468"/>
<feature type="region of interest" description="Disordered" evidence="1">
    <location>
        <begin position="1"/>
        <end position="29"/>
    </location>
</feature>
<keyword evidence="2" id="KW-1133">Transmembrane helix</keyword>
<accession>A0A127A3S6</accession>
<dbReference type="KEGG" id="satk:SA2016_3468"/>
<reference evidence="3 4" key="1">
    <citation type="submission" date="2016-02" db="EMBL/GenBank/DDBJ databases">
        <title>Complete genome of Sinomonas atrocyanea KCTC 3377.</title>
        <authorList>
            <person name="Kim K.M."/>
        </authorList>
    </citation>
    <scope>NUCLEOTIDE SEQUENCE [LARGE SCALE GENOMIC DNA]</scope>
    <source>
        <strain evidence="3 4">KCTC 3377</strain>
    </source>
</reference>
<proteinExistence type="predicted"/>
<gene>
    <name evidence="3" type="ORF">SA2016_3468</name>
</gene>
<evidence type="ECO:0000256" key="2">
    <source>
        <dbReference type="SAM" id="Phobius"/>
    </source>
</evidence>
<feature type="compositionally biased region" description="Pro residues" evidence="1">
    <location>
        <begin position="12"/>
        <end position="21"/>
    </location>
</feature>